<accession>A0A9P9DPJ6</accession>
<protein>
    <recommendedName>
        <fullName evidence="4">C2H2-type domain-containing protein</fullName>
    </recommendedName>
</protein>
<sequence length="380" mass="43940">MTLIHLVAPDVVQSPNLGPHRYRLALHDQGPASEPAIHRADEIPPSDPVTQRLSYEEIDSSSIAGTKRRRRCPEEPTDFDDYYSSSDSEADSSFDADDGDSLLEADFDNDRALTIGKEFQIVIPDLTRFAKPRISQYITSARYATPPVDRLRPRRHRPRTKKRFHSTYYEREHECSPQRSTISRADGFFHLACPLYKLHPEKYQACLQNHHYESIEDVRRHIWRAHKKAPYCPICYDIFDTPKQRDDHARARTCDRRSPRIIDGITKAQKDGIRKRDKTYVSEWWRWMCIWDALIPHAPRPESPFLQYGVERKVCMIRDFWAAQGMDLVEEYLASLHLLSEDLSGREDVVSTLGGMVLNAVLTDVLREQACHGHGEVGED</sequence>
<dbReference type="PANTHER" id="PTHR38166:SF1">
    <property type="entry name" value="C2H2-TYPE DOMAIN-CONTAINING PROTEIN"/>
    <property type="match status" value="1"/>
</dbReference>
<feature type="region of interest" description="Disordered" evidence="1">
    <location>
        <begin position="35"/>
        <end position="97"/>
    </location>
</feature>
<dbReference type="EMBL" id="JAGMUU010000025">
    <property type="protein sequence ID" value="KAH7123369.1"/>
    <property type="molecule type" value="Genomic_DNA"/>
</dbReference>
<evidence type="ECO:0000313" key="2">
    <source>
        <dbReference type="EMBL" id="KAH7123369.1"/>
    </source>
</evidence>
<name>A0A9P9DPJ6_9HYPO</name>
<evidence type="ECO:0000256" key="1">
    <source>
        <dbReference type="SAM" id="MobiDB-lite"/>
    </source>
</evidence>
<evidence type="ECO:0008006" key="4">
    <source>
        <dbReference type="Google" id="ProtNLM"/>
    </source>
</evidence>
<reference evidence="2" key="1">
    <citation type="journal article" date="2021" name="Nat. Commun.">
        <title>Genetic determinants of endophytism in the Arabidopsis root mycobiome.</title>
        <authorList>
            <person name="Mesny F."/>
            <person name="Miyauchi S."/>
            <person name="Thiergart T."/>
            <person name="Pickel B."/>
            <person name="Atanasova L."/>
            <person name="Karlsson M."/>
            <person name="Huettel B."/>
            <person name="Barry K.W."/>
            <person name="Haridas S."/>
            <person name="Chen C."/>
            <person name="Bauer D."/>
            <person name="Andreopoulos W."/>
            <person name="Pangilinan J."/>
            <person name="LaButti K."/>
            <person name="Riley R."/>
            <person name="Lipzen A."/>
            <person name="Clum A."/>
            <person name="Drula E."/>
            <person name="Henrissat B."/>
            <person name="Kohler A."/>
            <person name="Grigoriev I.V."/>
            <person name="Martin F.M."/>
            <person name="Hacquard S."/>
        </authorList>
    </citation>
    <scope>NUCLEOTIDE SEQUENCE</scope>
    <source>
        <strain evidence="2">MPI-CAGE-AT-0021</strain>
    </source>
</reference>
<keyword evidence="3" id="KW-1185">Reference proteome</keyword>
<evidence type="ECO:0000313" key="3">
    <source>
        <dbReference type="Proteomes" id="UP000717696"/>
    </source>
</evidence>
<dbReference type="AlphaFoldDB" id="A0A9P9DPJ6"/>
<dbReference type="Proteomes" id="UP000717696">
    <property type="component" value="Unassembled WGS sequence"/>
</dbReference>
<feature type="compositionally biased region" description="Acidic residues" evidence="1">
    <location>
        <begin position="88"/>
        <end position="97"/>
    </location>
</feature>
<gene>
    <name evidence="2" type="ORF">B0J13DRAFT_566486</name>
</gene>
<dbReference type="PANTHER" id="PTHR38166">
    <property type="entry name" value="C2H2-TYPE DOMAIN-CONTAINING PROTEIN-RELATED"/>
    <property type="match status" value="1"/>
</dbReference>
<organism evidence="2 3">
    <name type="scientific">Dactylonectria estremocensis</name>
    <dbReference type="NCBI Taxonomy" id="1079267"/>
    <lineage>
        <taxon>Eukaryota</taxon>
        <taxon>Fungi</taxon>
        <taxon>Dikarya</taxon>
        <taxon>Ascomycota</taxon>
        <taxon>Pezizomycotina</taxon>
        <taxon>Sordariomycetes</taxon>
        <taxon>Hypocreomycetidae</taxon>
        <taxon>Hypocreales</taxon>
        <taxon>Nectriaceae</taxon>
        <taxon>Dactylonectria</taxon>
    </lineage>
</organism>
<comment type="caution">
    <text evidence="2">The sequence shown here is derived from an EMBL/GenBank/DDBJ whole genome shotgun (WGS) entry which is preliminary data.</text>
</comment>
<proteinExistence type="predicted"/>
<dbReference type="OrthoDB" id="5241264at2759"/>